<evidence type="ECO:0000256" key="1">
    <source>
        <dbReference type="SAM" id="MobiDB-lite"/>
    </source>
</evidence>
<proteinExistence type="predicted"/>
<evidence type="ECO:0000313" key="3">
    <source>
        <dbReference type="Proteomes" id="UP001418222"/>
    </source>
</evidence>
<reference evidence="2 3" key="1">
    <citation type="journal article" date="2022" name="Nat. Plants">
        <title>Genomes of leafy and leafless Platanthera orchids illuminate the evolution of mycoheterotrophy.</title>
        <authorList>
            <person name="Li M.H."/>
            <person name="Liu K.W."/>
            <person name="Li Z."/>
            <person name="Lu H.C."/>
            <person name="Ye Q.L."/>
            <person name="Zhang D."/>
            <person name="Wang J.Y."/>
            <person name="Li Y.F."/>
            <person name="Zhong Z.M."/>
            <person name="Liu X."/>
            <person name="Yu X."/>
            <person name="Liu D.K."/>
            <person name="Tu X.D."/>
            <person name="Liu B."/>
            <person name="Hao Y."/>
            <person name="Liao X.Y."/>
            <person name="Jiang Y.T."/>
            <person name="Sun W.H."/>
            <person name="Chen J."/>
            <person name="Chen Y.Q."/>
            <person name="Ai Y."/>
            <person name="Zhai J.W."/>
            <person name="Wu S.S."/>
            <person name="Zhou Z."/>
            <person name="Hsiao Y.Y."/>
            <person name="Wu W.L."/>
            <person name="Chen Y.Y."/>
            <person name="Lin Y.F."/>
            <person name="Hsu J.L."/>
            <person name="Li C.Y."/>
            <person name="Wang Z.W."/>
            <person name="Zhao X."/>
            <person name="Zhong W.Y."/>
            <person name="Ma X.K."/>
            <person name="Ma L."/>
            <person name="Huang J."/>
            <person name="Chen G.Z."/>
            <person name="Huang M.Z."/>
            <person name="Huang L."/>
            <person name="Peng D.H."/>
            <person name="Luo Y.B."/>
            <person name="Zou S.Q."/>
            <person name="Chen S.P."/>
            <person name="Lan S."/>
            <person name="Tsai W.C."/>
            <person name="Van de Peer Y."/>
            <person name="Liu Z.J."/>
        </authorList>
    </citation>
    <scope>NUCLEOTIDE SEQUENCE [LARGE SCALE GENOMIC DNA]</scope>
    <source>
        <strain evidence="2">Lor287</strain>
    </source>
</reference>
<keyword evidence="3" id="KW-1185">Reference proteome</keyword>
<evidence type="ECO:0000313" key="2">
    <source>
        <dbReference type="EMBL" id="KAK8916038.1"/>
    </source>
</evidence>
<comment type="caution">
    <text evidence="2">The sequence shown here is derived from an EMBL/GenBank/DDBJ whole genome shotgun (WGS) entry which is preliminary data.</text>
</comment>
<dbReference type="EMBL" id="JBBWWQ010000020">
    <property type="protein sequence ID" value="KAK8916038.1"/>
    <property type="molecule type" value="Genomic_DNA"/>
</dbReference>
<gene>
    <name evidence="2" type="ORF">KSP39_PZI022677</name>
</gene>
<dbReference type="Proteomes" id="UP001418222">
    <property type="component" value="Unassembled WGS sequence"/>
</dbReference>
<protein>
    <submittedName>
        <fullName evidence="2">Uncharacterized protein</fullName>
    </submittedName>
</protein>
<organism evidence="2 3">
    <name type="scientific">Platanthera zijinensis</name>
    <dbReference type="NCBI Taxonomy" id="2320716"/>
    <lineage>
        <taxon>Eukaryota</taxon>
        <taxon>Viridiplantae</taxon>
        <taxon>Streptophyta</taxon>
        <taxon>Embryophyta</taxon>
        <taxon>Tracheophyta</taxon>
        <taxon>Spermatophyta</taxon>
        <taxon>Magnoliopsida</taxon>
        <taxon>Liliopsida</taxon>
        <taxon>Asparagales</taxon>
        <taxon>Orchidaceae</taxon>
        <taxon>Orchidoideae</taxon>
        <taxon>Orchideae</taxon>
        <taxon>Orchidinae</taxon>
        <taxon>Platanthera</taxon>
    </lineage>
</organism>
<dbReference type="AlphaFoldDB" id="A0AAP0AUS1"/>
<feature type="region of interest" description="Disordered" evidence="1">
    <location>
        <begin position="31"/>
        <end position="79"/>
    </location>
</feature>
<name>A0AAP0AUS1_9ASPA</name>
<sequence>MGQNCPKRVEINDGVLKPSVSNVRFSALIRPRKTKKSTSIQPAAEDEIRGRSRRTLRAPISGRGMSPASNDEADDVAPSPLKPKVVVAQPHNAQTQQNPRSVSSFAMCLNPVVRHGHGHRRSYGSAQTVMAGRAPGNICSPVWRRCCCPRPILFAWGQSIEEACRFG</sequence>
<accession>A0AAP0AUS1</accession>